<dbReference type="PANTHER" id="PTHR35801">
    <property type="entry name" value="PHOSPHOSERINE PHOSPHATASE RSBX"/>
    <property type="match status" value="1"/>
</dbReference>
<dbReference type="STRING" id="234267.Acid_0530"/>
<dbReference type="InterPro" id="IPR036457">
    <property type="entry name" value="PPM-type-like_dom_sf"/>
</dbReference>
<feature type="domain" description="Histidine kinase/HSP90-like ATPase" evidence="2">
    <location>
        <begin position="14"/>
        <end position="126"/>
    </location>
</feature>
<dbReference type="HOGENOM" id="CLU_066586_0_0_0"/>
<organism evidence="3">
    <name type="scientific">Solibacter usitatus (strain Ellin6076)</name>
    <dbReference type="NCBI Taxonomy" id="234267"/>
    <lineage>
        <taxon>Bacteria</taxon>
        <taxon>Pseudomonadati</taxon>
        <taxon>Acidobacteriota</taxon>
        <taxon>Terriglobia</taxon>
        <taxon>Bryobacterales</taxon>
        <taxon>Solibacteraceae</taxon>
        <taxon>Candidatus Solibacter</taxon>
    </lineage>
</organism>
<dbReference type="GO" id="GO:0004674">
    <property type="term" value="F:protein serine/threonine kinase activity"/>
    <property type="evidence" value="ECO:0007669"/>
    <property type="project" value="UniProtKB-KW"/>
</dbReference>
<dbReference type="OrthoDB" id="9797578at2"/>
<keyword evidence="3" id="KW-0418">Kinase</keyword>
<dbReference type="SUPFAM" id="SSF55874">
    <property type="entry name" value="ATPase domain of HSP90 chaperone/DNA topoisomerase II/histidine kinase"/>
    <property type="match status" value="1"/>
</dbReference>
<reference evidence="3" key="1">
    <citation type="submission" date="2006-10" db="EMBL/GenBank/DDBJ databases">
        <title>Complete sequence of Solibacter usitatus Ellin6076.</title>
        <authorList>
            <consortium name="US DOE Joint Genome Institute"/>
            <person name="Copeland A."/>
            <person name="Lucas S."/>
            <person name="Lapidus A."/>
            <person name="Barry K."/>
            <person name="Detter J.C."/>
            <person name="Glavina del Rio T."/>
            <person name="Hammon N."/>
            <person name="Israni S."/>
            <person name="Dalin E."/>
            <person name="Tice H."/>
            <person name="Pitluck S."/>
            <person name="Thompson L.S."/>
            <person name="Brettin T."/>
            <person name="Bruce D."/>
            <person name="Han C."/>
            <person name="Tapia R."/>
            <person name="Gilna P."/>
            <person name="Schmutz J."/>
            <person name="Larimer F."/>
            <person name="Land M."/>
            <person name="Hauser L."/>
            <person name="Kyrpides N."/>
            <person name="Mikhailova N."/>
            <person name="Janssen P.H."/>
            <person name="Kuske C.R."/>
            <person name="Richardson P."/>
        </authorList>
    </citation>
    <scope>NUCLEOTIDE SEQUENCE</scope>
    <source>
        <strain evidence="3">Ellin6076</strain>
    </source>
</reference>
<dbReference type="InterPro" id="IPR036890">
    <property type="entry name" value="HATPase_C_sf"/>
</dbReference>
<protein>
    <submittedName>
        <fullName evidence="3">Putative anti-sigma regulatory factor, serine/threonine protein kinase</fullName>
    </submittedName>
</protein>
<dbReference type="Gene3D" id="3.30.565.10">
    <property type="entry name" value="Histidine kinase-like ATPase, C-terminal domain"/>
    <property type="match status" value="1"/>
</dbReference>
<dbReference type="Pfam" id="PF13581">
    <property type="entry name" value="HATPase_c_2"/>
    <property type="match status" value="1"/>
</dbReference>
<dbReference type="InParanoid" id="Q02BM8"/>
<dbReference type="SUPFAM" id="SSF81606">
    <property type="entry name" value="PP2C-like"/>
    <property type="match status" value="1"/>
</dbReference>
<evidence type="ECO:0000259" key="2">
    <source>
        <dbReference type="Pfam" id="PF13581"/>
    </source>
</evidence>
<feature type="domain" description="PPM-type phosphatase" evidence="1">
    <location>
        <begin position="170"/>
        <end position="335"/>
    </location>
</feature>
<dbReference type="KEGG" id="sus:Acid_0530"/>
<keyword evidence="3" id="KW-0808">Transferase</keyword>
<accession>Q02BM8</accession>
<dbReference type="Gene3D" id="3.60.40.10">
    <property type="entry name" value="PPM-type phosphatase domain"/>
    <property type="match status" value="1"/>
</dbReference>
<keyword evidence="3" id="KW-0723">Serine/threonine-protein kinase</keyword>
<dbReference type="InterPro" id="IPR039248">
    <property type="entry name" value="Ptase_RsbX"/>
</dbReference>
<dbReference type="EMBL" id="CP000473">
    <property type="protein sequence ID" value="ABJ81538.1"/>
    <property type="molecule type" value="Genomic_DNA"/>
</dbReference>
<dbReference type="PANTHER" id="PTHR35801:SF1">
    <property type="entry name" value="PHOSPHOSERINE PHOSPHATASE RSBX"/>
    <property type="match status" value="1"/>
</dbReference>
<dbReference type="eggNOG" id="COG2208">
    <property type="taxonomic scope" value="Bacteria"/>
</dbReference>
<proteinExistence type="predicted"/>
<evidence type="ECO:0000313" key="3">
    <source>
        <dbReference type="EMBL" id="ABJ81538.1"/>
    </source>
</evidence>
<dbReference type="Pfam" id="PF07228">
    <property type="entry name" value="SpoIIE"/>
    <property type="match status" value="1"/>
</dbReference>
<dbReference type="InterPro" id="IPR001932">
    <property type="entry name" value="PPM-type_phosphatase-like_dom"/>
</dbReference>
<dbReference type="AlphaFoldDB" id="Q02BM8"/>
<evidence type="ECO:0000259" key="1">
    <source>
        <dbReference type="Pfam" id="PF07228"/>
    </source>
</evidence>
<dbReference type="InterPro" id="IPR003594">
    <property type="entry name" value="HATPase_dom"/>
</dbReference>
<sequence length="344" mass="35790">MSTNVAITVRESSDVGAARRAAAALSRALDLDSTIAGQAAIVVTEAATNLVKHGGGGVILLNRIGAPDSPVMEILALDKGPGMHSVERSMEDGYSTAGSPGNGLGAIARLSSFHDIYSSPGLGTVVLAHLGSPPAGPRRPAPSRFQVGAVSVPKGVEPVCGDAWVTEAREHGLRVIVVDGLGHGMGAFEASKAALEIAAAHSRDMALPLMERIHAGLRATRGAAVSVAEIDLELGSVTYAGLGNVAGSLISPGGLRRQMISYNGTAGHNAHKIRELNYPWAPDTILVIHSDGLATHWTLDKYPGLHRRHPSIIAGILFRDFQRGTDDATVVVVRFAGGTQEDRL</sequence>
<gene>
    <name evidence="3" type="ordered locus">Acid_0530</name>
</gene>
<name>Q02BM8_SOLUE</name>
<dbReference type="eggNOG" id="COG2172">
    <property type="taxonomic scope" value="Bacteria"/>
</dbReference>